<dbReference type="STRING" id="1399797.GCA_000518285_01835"/>
<dbReference type="Proteomes" id="UP000237865">
    <property type="component" value="Unassembled WGS sequence"/>
</dbReference>
<dbReference type="EMBL" id="PHNE01000001">
    <property type="protein sequence ID" value="PPE06058.1"/>
    <property type="molecule type" value="Genomic_DNA"/>
</dbReference>
<sequence>MLYIGEQAVLIEVQTKDDLYLIGDEIFEVLPNKIASGILSSANWNRALRYKNNHHDQFHHLGYFLIRFELYLKDRQIICLSKNSFEQKILQQNKFQNEFLQEIFTFRNRNLKHFKPSTIPVDVDDMNLVDQINLDFNRVWMSDNYQVNKSKFKLYFKTGPFAFEQNKHNQTIYYFENKHFQNWDLIDFKTSLFYLQGSFGLNVQAHLILEKENKQLAQEIMEQLVNEIKNSQTIKTNLKPWHLYNVTQDEQIIIATLNELGKQLEYTELIDYLNQLFKTLKINYFPLLFANPEIQKIFTKTAKTEASQSDLQKNIARFNCTKKPNLHL</sequence>
<keyword evidence="2" id="KW-1185">Reference proteome</keyword>
<dbReference type="RefSeq" id="WP_028126982.1">
    <property type="nucleotide sequence ID" value="NZ_PHNE01000001.1"/>
</dbReference>
<protein>
    <submittedName>
        <fullName evidence="1">Uncharacterized protein</fullName>
    </submittedName>
</protein>
<proteinExistence type="predicted"/>
<evidence type="ECO:0000313" key="2">
    <source>
        <dbReference type="Proteomes" id="UP000237865"/>
    </source>
</evidence>
<comment type="caution">
    <text evidence="1">The sequence shown here is derived from an EMBL/GenBank/DDBJ whole genome shotgun (WGS) entry which is preliminary data.</text>
</comment>
<name>A0A2S5RFI7_9MOLU</name>
<reference evidence="1 2" key="1">
    <citation type="submission" date="2017-11" db="EMBL/GenBank/DDBJ databases">
        <title>Genome sequence of Entomoplasma lucivorax PIPN-2 (ATCC 49196).</title>
        <authorList>
            <person name="Lo W.-S."/>
            <person name="Gasparich G.E."/>
            <person name="Kuo C.-H."/>
        </authorList>
    </citation>
    <scope>NUCLEOTIDE SEQUENCE [LARGE SCALE GENOMIC DNA]</scope>
    <source>
        <strain evidence="1 2">PIPN-2</strain>
    </source>
</reference>
<evidence type="ECO:0000313" key="1">
    <source>
        <dbReference type="EMBL" id="PPE06058.1"/>
    </source>
</evidence>
<organism evidence="1 2">
    <name type="scientific">Williamsoniiplasma lucivorax</name>
    <dbReference type="NCBI Taxonomy" id="209274"/>
    <lineage>
        <taxon>Bacteria</taxon>
        <taxon>Bacillati</taxon>
        <taxon>Mycoplasmatota</taxon>
        <taxon>Mollicutes</taxon>
        <taxon>Entomoplasmatales</taxon>
        <taxon>Williamsoniiplasma</taxon>
    </lineage>
</organism>
<dbReference type="AlphaFoldDB" id="A0A2S5RFI7"/>
<gene>
    <name evidence="1" type="ORF">ELUCI_v1c03490</name>
</gene>
<accession>A0A2S5RFI7</accession>